<accession>A0A7N5J984</accession>
<evidence type="ECO:0000256" key="2">
    <source>
        <dbReference type="ARBA" id="ARBA00023319"/>
    </source>
</evidence>
<dbReference type="InterPro" id="IPR050160">
    <property type="entry name" value="MHC/Immunoglobulin"/>
</dbReference>
<dbReference type="InterPro" id="IPR007110">
    <property type="entry name" value="Ig-like_dom"/>
</dbReference>
<evidence type="ECO:0000259" key="3">
    <source>
        <dbReference type="PROSITE" id="PS50835"/>
    </source>
</evidence>
<dbReference type="Gene3D" id="2.60.40.10">
    <property type="entry name" value="Immunoglobulins"/>
    <property type="match status" value="1"/>
</dbReference>
<reference evidence="4 5" key="1">
    <citation type="journal article" date="2010" name="Nature">
        <title>The sequence and de novo assembly of the giant panda genome.</title>
        <authorList>
            <person name="Li R."/>
            <person name="Fan W."/>
            <person name="Tian G."/>
            <person name="Zhu H."/>
            <person name="He L."/>
            <person name="Cai J."/>
            <person name="Huang Q."/>
            <person name="Cai Q."/>
            <person name="Li B."/>
            <person name="Bai Y."/>
            <person name="Zhang Z."/>
            <person name="Zhang Y."/>
            <person name="Wang W."/>
            <person name="Li J."/>
            <person name="Wei F."/>
            <person name="Li H."/>
            <person name="Jian M."/>
            <person name="Li J."/>
            <person name="Zhang Z."/>
            <person name="Nielsen R."/>
            <person name="Li D."/>
            <person name="Gu W."/>
            <person name="Yang Z."/>
            <person name="Xuan Z."/>
            <person name="Ryder O.A."/>
            <person name="Leung F.C."/>
            <person name="Zhou Y."/>
            <person name="Cao J."/>
            <person name="Sun X."/>
            <person name="Fu Y."/>
            <person name="Fang X."/>
            <person name="Guo X."/>
            <person name="Wang B."/>
            <person name="Hou R."/>
            <person name="Shen F."/>
            <person name="Mu B."/>
            <person name="Ni P."/>
            <person name="Lin R."/>
            <person name="Qian W."/>
            <person name="Wang G."/>
            <person name="Yu C."/>
            <person name="Nie W."/>
            <person name="Wang J."/>
            <person name="Wu Z."/>
            <person name="Liang H."/>
            <person name="Min J."/>
            <person name="Wu Q."/>
            <person name="Cheng S."/>
            <person name="Ruan J."/>
            <person name="Wang M."/>
            <person name="Shi Z."/>
            <person name="Wen M."/>
            <person name="Liu B."/>
            <person name="Ren X."/>
            <person name="Zheng H."/>
            <person name="Dong D."/>
            <person name="Cook K."/>
            <person name="Shan G."/>
            <person name="Zhang H."/>
            <person name="Kosiol C."/>
            <person name="Xie X."/>
            <person name="Lu Z."/>
            <person name="Zheng H."/>
            <person name="Li Y."/>
            <person name="Steiner C.C."/>
            <person name="Lam T.T."/>
            <person name="Lin S."/>
            <person name="Zhang Q."/>
            <person name="Li G."/>
            <person name="Tian J."/>
            <person name="Gong T."/>
            <person name="Liu H."/>
            <person name="Zhang D."/>
            <person name="Fang L."/>
            <person name="Ye C."/>
            <person name="Zhang J."/>
            <person name="Hu W."/>
            <person name="Xu A."/>
            <person name="Ren Y."/>
            <person name="Zhang G."/>
            <person name="Bruford M.W."/>
            <person name="Li Q."/>
            <person name="Ma L."/>
            <person name="Guo Y."/>
            <person name="An N."/>
            <person name="Hu Y."/>
            <person name="Zheng Y."/>
            <person name="Shi Y."/>
            <person name="Li Z."/>
            <person name="Liu Q."/>
            <person name="Chen Y."/>
            <person name="Zhao J."/>
            <person name="Qu N."/>
            <person name="Zhao S."/>
            <person name="Tian F."/>
            <person name="Wang X."/>
            <person name="Wang H."/>
            <person name="Xu L."/>
            <person name="Liu X."/>
            <person name="Vinar T."/>
            <person name="Wang Y."/>
            <person name="Lam T.W."/>
            <person name="Yiu S.M."/>
            <person name="Liu S."/>
            <person name="Zhang H."/>
            <person name="Li D."/>
            <person name="Huang Y."/>
            <person name="Wang X."/>
            <person name="Yang G."/>
            <person name="Jiang Z."/>
            <person name="Wang J."/>
            <person name="Qin N."/>
            <person name="Li L."/>
            <person name="Li J."/>
            <person name="Bolund L."/>
            <person name="Kristiansen K."/>
            <person name="Wong G.K."/>
            <person name="Olson M."/>
            <person name="Zhang X."/>
            <person name="Li S."/>
            <person name="Yang H."/>
            <person name="Wang J."/>
            <person name="Wang J."/>
        </authorList>
    </citation>
    <scope>NUCLEOTIDE SEQUENCE [LARGE SCALE GENOMIC DNA]</scope>
</reference>
<dbReference type="GeneTree" id="ENSGT01010000228187"/>
<dbReference type="InterPro" id="IPR036179">
    <property type="entry name" value="Ig-like_dom_sf"/>
</dbReference>
<dbReference type="InterPro" id="IPR003597">
    <property type="entry name" value="Ig_C1-set"/>
</dbReference>
<organism evidence="4 5">
    <name type="scientific">Ailuropoda melanoleuca</name>
    <name type="common">Giant panda</name>
    <dbReference type="NCBI Taxonomy" id="9646"/>
    <lineage>
        <taxon>Eukaryota</taxon>
        <taxon>Metazoa</taxon>
        <taxon>Chordata</taxon>
        <taxon>Craniata</taxon>
        <taxon>Vertebrata</taxon>
        <taxon>Euteleostomi</taxon>
        <taxon>Mammalia</taxon>
        <taxon>Eutheria</taxon>
        <taxon>Laurasiatheria</taxon>
        <taxon>Carnivora</taxon>
        <taxon>Caniformia</taxon>
        <taxon>Ursidae</taxon>
        <taxon>Ailuropoda</taxon>
    </lineage>
</organism>
<reference evidence="4" key="3">
    <citation type="submission" date="2025-09" db="UniProtKB">
        <authorList>
            <consortium name="Ensembl"/>
        </authorList>
    </citation>
    <scope>IDENTIFICATION</scope>
</reference>
<evidence type="ECO:0000256" key="1">
    <source>
        <dbReference type="ARBA" id="ARBA00023157"/>
    </source>
</evidence>
<feature type="domain" description="Ig-like" evidence="3">
    <location>
        <begin position="7"/>
        <end position="99"/>
    </location>
</feature>
<dbReference type="PROSITE" id="PS50835">
    <property type="entry name" value="IG_LIKE"/>
    <property type="match status" value="1"/>
</dbReference>
<dbReference type="Ensembl" id="ENSAMET00000027227.1">
    <property type="protein sequence ID" value="ENSAMEP00000021954.1"/>
    <property type="gene ID" value="ENSAMEG00000025657.1"/>
</dbReference>
<dbReference type="AlphaFoldDB" id="A0A7N5J984"/>
<dbReference type="Proteomes" id="UP000008912">
    <property type="component" value="Unassembled WGS sequence"/>
</dbReference>
<dbReference type="Pfam" id="PF07654">
    <property type="entry name" value="C1-set"/>
    <property type="match status" value="1"/>
</dbReference>
<evidence type="ECO:0000313" key="5">
    <source>
        <dbReference type="Proteomes" id="UP000008912"/>
    </source>
</evidence>
<dbReference type="InterPro" id="IPR013783">
    <property type="entry name" value="Ig-like_fold"/>
</dbReference>
<dbReference type="PANTHER" id="PTHR19944">
    <property type="entry name" value="MHC CLASS II-RELATED"/>
    <property type="match status" value="1"/>
</dbReference>
<sequence>GQTPVSPSVQLFGPSEQEIKSQKNATLVCLIAGFRPAPFILKWKIDGTETKSGVETTKATKQGDKYFASSYLTTSDSNYGGHMYTCEVTHNEDTFTNLSPPLLIC</sequence>
<dbReference type="InParanoid" id="A0A7N5J984"/>
<keyword evidence="5" id="KW-1185">Reference proteome</keyword>
<name>A0A7N5J984_AILME</name>
<dbReference type="FunFam" id="2.60.40.10:FF:000283">
    <property type="entry name" value="Immunoglobulin kappa constant"/>
    <property type="match status" value="1"/>
</dbReference>
<dbReference type="SMART" id="SM00407">
    <property type="entry name" value="IGc1"/>
    <property type="match status" value="1"/>
</dbReference>
<reference evidence="4" key="2">
    <citation type="submission" date="2025-08" db="UniProtKB">
        <authorList>
            <consortium name="Ensembl"/>
        </authorList>
    </citation>
    <scope>IDENTIFICATION</scope>
</reference>
<proteinExistence type="predicted"/>
<dbReference type="PANTHER" id="PTHR19944:SF98">
    <property type="entry name" value="IG-LIKE DOMAIN-CONTAINING PROTEIN"/>
    <property type="match status" value="1"/>
</dbReference>
<evidence type="ECO:0000313" key="4">
    <source>
        <dbReference type="Ensembl" id="ENSAMEP00000021954.1"/>
    </source>
</evidence>
<dbReference type="SUPFAM" id="SSF48726">
    <property type="entry name" value="Immunoglobulin"/>
    <property type="match status" value="1"/>
</dbReference>
<protein>
    <recommendedName>
        <fullName evidence="3">Ig-like domain-containing protein</fullName>
    </recommendedName>
</protein>
<keyword evidence="1" id="KW-1015">Disulfide bond</keyword>
<keyword evidence="2" id="KW-0393">Immunoglobulin domain</keyword>